<evidence type="ECO:0000313" key="4">
    <source>
        <dbReference type="Proteomes" id="UP000239706"/>
    </source>
</evidence>
<keyword evidence="1" id="KW-1133">Transmembrane helix</keyword>
<dbReference type="EMBL" id="PVXO01000005">
    <property type="protein sequence ID" value="PRR80598.1"/>
    <property type="molecule type" value="Genomic_DNA"/>
</dbReference>
<keyword evidence="1" id="KW-0472">Membrane</keyword>
<gene>
    <name evidence="3" type="primary">fhaB</name>
    <name evidence="3" type="ORF">CLLI_01710</name>
</gene>
<dbReference type="SMART" id="SM00240">
    <property type="entry name" value="FHA"/>
    <property type="match status" value="1"/>
</dbReference>
<dbReference type="CDD" id="cd00060">
    <property type="entry name" value="FHA"/>
    <property type="match status" value="1"/>
</dbReference>
<dbReference type="Proteomes" id="UP000239706">
    <property type="component" value="Unassembled WGS sequence"/>
</dbReference>
<organism evidence="3 4">
    <name type="scientific">Clostridium liquoris</name>
    <dbReference type="NCBI Taxonomy" id="1289519"/>
    <lineage>
        <taxon>Bacteria</taxon>
        <taxon>Bacillati</taxon>
        <taxon>Bacillota</taxon>
        <taxon>Clostridia</taxon>
        <taxon>Eubacteriales</taxon>
        <taxon>Clostridiaceae</taxon>
        <taxon>Clostridium</taxon>
    </lineage>
</organism>
<protein>
    <submittedName>
        <fullName evidence="3">FHA domain-containing protein FhaB</fullName>
    </submittedName>
</protein>
<keyword evidence="4" id="KW-1185">Reference proteome</keyword>
<reference evidence="3 4" key="1">
    <citation type="submission" date="2018-03" db="EMBL/GenBank/DDBJ databases">
        <title>Genome sequence of Clostridium liquoris DSM 100320.</title>
        <authorList>
            <person name="Poehlein A."/>
            <person name="Daniel R."/>
        </authorList>
    </citation>
    <scope>NUCLEOTIDE SEQUENCE [LARGE SCALE GENOMIC DNA]</scope>
    <source>
        <strain evidence="3 4">DSM 100320</strain>
    </source>
</reference>
<dbReference type="PROSITE" id="PS50006">
    <property type="entry name" value="FHA_DOMAIN"/>
    <property type="match status" value="1"/>
</dbReference>
<dbReference type="InterPro" id="IPR000253">
    <property type="entry name" value="FHA_dom"/>
</dbReference>
<dbReference type="InterPro" id="IPR008984">
    <property type="entry name" value="SMAD_FHA_dom_sf"/>
</dbReference>
<name>A0A2T0B9N1_9CLOT</name>
<sequence>MSLGKLSSIFAIIIIAIVYMIIFTALKIMNKDIKGSGRRRVKRNSVGLEIIKPGNSANLRKGGVIPIQKEITIGRRSGNTFVLDDPYVSSHHARIFAKNNEYILEDLESTNGTLVNEVKISGRKYLRSGDIIKIGNTVLKFIG</sequence>
<evidence type="ECO:0000313" key="3">
    <source>
        <dbReference type="EMBL" id="PRR80598.1"/>
    </source>
</evidence>
<proteinExistence type="predicted"/>
<comment type="caution">
    <text evidence="3">The sequence shown here is derived from an EMBL/GenBank/DDBJ whole genome shotgun (WGS) entry which is preliminary data.</text>
</comment>
<dbReference type="RefSeq" id="WP_106062394.1">
    <property type="nucleotide sequence ID" value="NZ_PVXO01000005.1"/>
</dbReference>
<feature type="domain" description="FHA" evidence="2">
    <location>
        <begin position="71"/>
        <end position="120"/>
    </location>
</feature>
<dbReference type="AlphaFoldDB" id="A0A2T0B9N1"/>
<dbReference type="PANTHER" id="PTHR23308">
    <property type="entry name" value="NUCLEAR INHIBITOR OF PROTEIN PHOSPHATASE-1"/>
    <property type="match status" value="1"/>
</dbReference>
<evidence type="ECO:0000259" key="2">
    <source>
        <dbReference type="PROSITE" id="PS50006"/>
    </source>
</evidence>
<accession>A0A2T0B9N1</accession>
<keyword evidence="1" id="KW-0812">Transmembrane</keyword>
<dbReference type="Pfam" id="PF00498">
    <property type="entry name" value="FHA"/>
    <property type="match status" value="1"/>
</dbReference>
<dbReference type="InterPro" id="IPR050923">
    <property type="entry name" value="Cell_Proc_Reg/RNA_Proc"/>
</dbReference>
<evidence type="ECO:0000256" key="1">
    <source>
        <dbReference type="SAM" id="Phobius"/>
    </source>
</evidence>
<feature type="transmembrane region" description="Helical" evidence="1">
    <location>
        <begin position="6"/>
        <end position="29"/>
    </location>
</feature>
<dbReference type="Gene3D" id="2.60.200.20">
    <property type="match status" value="1"/>
</dbReference>
<dbReference type="SUPFAM" id="SSF49879">
    <property type="entry name" value="SMAD/FHA domain"/>
    <property type="match status" value="1"/>
</dbReference>
<dbReference type="OrthoDB" id="9816434at2"/>